<organism evidence="1 2">
    <name type="scientific">Ascaris lumbricoides</name>
    <name type="common">Giant roundworm</name>
    <dbReference type="NCBI Taxonomy" id="6252"/>
    <lineage>
        <taxon>Eukaryota</taxon>
        <taxon>Metazoa</taxon>
        <taxon>Ecdysozoa</taxon>
        <taxon>Nematoda</taxon>
        <taxon>Chromadorea</taxon>
        <taxon>Rhabditida</taxon>
        <taxon>Spirurina</taxon>
        <taxon>Ascaridomorpha</taxon>
        <taxon>Ascaridoidea</taxon>
        <taxon>Ascarididae</taxon>
        <taxon>Ascaris</taxon>
    </lineage>
</organism>
<dbReference type="AlphaFoldDB" id="A0A0M3HIY8"/>
<proteinExistence type="predicted"/>
<reference evidence="2" key="1">
    <citation type="submission" date="2017-02" db="UniProtKB">
        <authorList>
            <consortium name="WormBaseParasite"/>
        </authorList>
    </citation>
    <scope>IDENTIFICATION</scope>
</reference>
<sequence>FDRSFIRVVSGDRGGGSGFRGSPRGGGFKSSFELLIS</sequence>
<dbReference type="WBParaSite" id="ALUE_0000148301-mRNA-1">
    <property type="protein sequence ID" value="ALUE_0000148301-mRNA-1"/>
    <property type="gene ID" value="ALUE_0000148301"/>
</dbReference>
<protein>
    <submittedName>
        <fullName evidence="2">Methanol dehydrogenase</fullName>
    </submittedName>
</protein>
<name>A0A0M3HIY8_ASCLU</name>
<evidence type="ECO:0000313" key="1">
    <source>
        <dbReference type="Proteomes" id="UP000036681"/>
    </source>
</evidence>
<dbReference type="Proteomes" id="UP000036681">
    <property type="component" value="Unplaced"/>
</dbReference>
<keyword evidence="1" id="KW-1185">Reference proteome</keyword>
<accession>A0A0M3HIY8</accession>
<evidence type="ECO:0000313" key="2">
    <source>
        <dbReference type="WBParaSite" id="ALUE_0000148301-mRNA-1"/>
    </source>
</evidence>